<sequence length="464" mass="51329">MDCHILLVTFPAQGHINPSLQFAKRLINIGAQVTFSTSLSAIRRMMNNPTPPITNGLNLVPFSDGYDDGWNMSDGIQNFVSAFRHRGSEAVASLISDKASQGHPFAHVVYTTFVPWVGHVARDLQVPSTLLWIQPATTFDIYYYYFTGYEEIFKKGGDDDAIELPGLSLLSRHDIPTYILSSSTTFDFALPHYKEHVEILENEITKRPLVLVNTFDAFESKPLIAINKVNMLGIGPLIPSAFLDGKDPSDTSFGGDLIQSNKGYYADWLNMKEDSSVIYVAFGSYSELSKRQMEEIGKGLLKSKRPFLWVIRATKSGEEMLFSSKEELEKQGMIVPWCSQVEVLSHKAVGCFVTHCGWNSSMEGLASGVPMVLFPLWSDQGTNAKLMEEDGKIGVRVAANGDGIVEGDEIVRCLENVMGEGEKGVELRSKAKEWKNLAKEAVMEGGSSDVNLRVFLDHVVGGNH</sequence>
<dbReference type="Proteomes" id="UP001318860">
    <property type="component" value="Unassembled WGS sequence"/>
</dbReference>
<comment type="caution">
    <text evidence="5">The sequence shown here is derived from an EMBL/GenBank/DDBJ whole genome shotgun (WGS) entry which is preliminary data.</text>
</comment>
<accession>A0ABR0XRA9</accession>
<evidence type="ECO:0000313" key="6">
    <source>
        <dbReference type="Proteomes" id="UP001318860"/>
    </source>
</evidence>
<keyword evidence="2 3" id="KW-0808">Transferase</keyword>
<evidence type="ECO:0000256" key="4">
    <source>
        <dbReference type="RuleBase" id="RU362057"/>
    </source>
</evidence>
<dbReference type="InterPro" id="IPR002213">
    <property type="entry name" value="UDP_glucos_trans"/>
</dbReference>
<keyword evidence="3" id="KW-0328">Glycosyltransferase</keyword>
<name>A0ABR0XRA9_REHGL</name>
<comment type="similarity">
    <text evidence="1 3">Belongs to the UDP-glycosyltransferase family.</text>
</comment>
<keyword evidence="6" id="KW-1185">Reference proteome</keyword>
<evidence type="ECO:0000313" key="5">
    <source>
        <dbReference type="EMBL" id="KAK6161664.1"/>
    </source>
</evidence>
<reference evidence="5 6" key="1">
    <citation type="journal article" date="2021" name="Comput. Struct. Biotechnol. J.">
        <title>De novo genome assembly of the potent medicinal plant Rehmannia glutinosa using nanopore technology.</title>
        <authorList>
            <person name="Ma L."/>
            <person name="Dong C."/>
            <person name="Song C."/>
            <person name="Wang X."/>
            <person name="Zheng X."/>
            <person name="Niu Y."/>
            <person name="Chen S."/>
            <person name="Feng W."/>
        </authorList>
    </citation>
    <scope>NUCLEOTIDE SEQUENCE [LARGE SCALE GENOMIC DNA]</scope>
    <source>
        <strain evidence="5">DH-2019</strain>
    </source>
</reference>
<evidence type="ECO:0000256" key="2">
    <source>
        <dbReference type="ARBA" id="ARBA00022679"/>
    </source>
</evidence>
<dbReference type="Pfam" id="PF00201">
    <property type="entry name" value="UDPGT"/>
    <property type="match status" value="1"/>
</dbReference>
<evidence type="ECO:0000256" key="1">
    <source>
        <dbReference type="ARBA" id="ARBA00009995"/>
    </source>
</evidence>
<dbReference type="EMBL" id="JABTTQ020000003">
    <property type="protein sequence ID" value="KAK6161664.1"/>
    <property type="molecule type" value="Genomic_DNA"/>
</dbReference>
<proteinExistence type="inferred from homology"/>
<protein>
    <recommendedName>
        <fullName evidence="4">Glycosyltransferase</fullName>
        <ecNumber evidence="4">2.4.1.-</ecNumber>
    </recommendedName>
</protein>
<dbReference type="PANTHER" id="PTHR11926:SF1539">
    <property type="entry name" value="GLYCOSYLTRANSFERASE"/>
    <property type="match status" value="1"/>
</dbReference>
<dbReference type="PANTHER" id="PTHR11926">
    <property type="entry name" value="GLUCOSYL/GLUCURONOSYL TRANSFERASES"/>
    <property type="match status" value="1"/>
</dbReference>
<dbReference type="CDD" id="cd03784">
    <property type="entry name" value="GT1_Gtf-like"/>
    <property type="match status" value="1"/>
</dbReference>
<dbReference type="InterPro" id="IPR035595">
    <property type="entry name" value="UDP_glycos_trans_CS"/>
</dbReference>
<dbReference type="SUPFAM" id="SSF53756">
    <property type="entry name" value="UDP-Glycosyltransferase/glycogen phosphorylase"/>
    <property type="match status" value="1"/>
</dbReference>
<gene>
    <name evidence="5" type="ORF">DH2020_005045</name>
</gene>
<evidence type="ECO:0000256" key="3">
    <source>
        <dbReference type="RuleBase" id="RU003718"/>
    </source>
</evidence>
<dbReference type="Gene3D" id="3.40.50.2000">
    <property type="entry name" value="Glycogen Phosphorylase B"/>
    <property type="match status" value="2"/>
</dbReference>
<dbReference type="PROSITE" id="PS00375">
    <property type="entry name" value="UDPGT"/>
    <property type="match status" value="1"/>
</dbReference>
<dbReference type="EC" id="2.4.1.-" evidence="4"/>
<organism evidence="5 6">
    <name type="scientific">Rehmannia glutinosa</name>
    <name type="common">Chinese foxglove</name>
    <dbReference type="NCBI Taxonomy" id="99300"/>
    <lineage>
        <taxon>Eukaryota</taxon>
        <taxon>Viridiplantae</taxon>
        <taxon>Streptophyta</taxon>
        <taxon>Embryophyta</taxon>
        <taxon>Tracheophyta</taxon>
        <taxon>Spermatophyta</taxon>
        <taxon>Magnoliopsida</taxon>
        <taxon>eudicotyledons</taxon>
        <taxon>Gunneridae</taxon>
        <taxon>Pentapetalae</taxon>
        <taxon>asterids</taxon>
        <taxon>lamiids</taxon>
        <taxon>Lamiales</taxon>
        <taxon>Orobanchaceae</taxon>
        <taxon>Rehmannieae</taxon>
        <taxon>Rehmannia</taxon>
    </lineage>
</organism>